<name>A0A4U0F906_9BACL</name>
<organism evidence="3 4">
    <name type="scientific">Cohnella pontilimi</name>
    <dbReference type="NCBI Taxonomy" id="2564100"/>
    <lineage>
        <taxon>Bacteria</taxon>
        <taxon>Bacillati</taxon>
        <taxon>Bacillota</taxon>
        <taxon>Bacilli</taxon>
        <taxon>Bacillales</taxon>
        <taxon>Paenibacillaceae</taxon>
        <taxon>Cohnella</taxon>
    </lineage>
</organism>
<keyword evidence="1 2" id="KW-0378">Hydrolase</keyword>
<dbReference type="OrthoDB" id="9789350at2"/>
<dbReference type="PANTHER" id="PTHR35561">
    <property type="entry name" value="RNA 2',3'-CYCLIC PHOSPHODIESTERASE"/>
    <property type="match status" value="1"/>
</dbReference>
<dbReference type="HAMAP" id="MF_01940">
    <property type="entry name" value="RNA_CPDase"/>
    <property type="match status" value="1"/>
</dbReference>
<dbReference type="Pfam" id="PF13563">
    <property type="entry name" value="2_5_RNA_ligase2"/>
    <property type="match status" value="1"/>
</dbReference>
<comment type="caution">
    <text evidence="3">The sequence shown here is derived from an EMBL/GenBank/DDBJ whole genome shotgun (WGS) entry which is preliminary data.</text>
</comment>
<proteinExistence type="inferred from homology"/>
<dbReference type="GO" id="GO:0004113">
    <property type="term" value="F:2',3'-cyclic-nucleotide 3'-phosphodiesterase activity"/>
    <property type="evidence" value="ECO:0007669"/>
    <property type="project" value="InterPro"/>
</dbReference>
<comment type="function">
    <text evidence="2">Hydrolyzes RNA 2',3'-cyclic phosphodiester to an RNA 2'-phosphomonoester.</text>
</comment>
<dbReference type="GO" id="GO:0008664">
    <property type="term" value="F:RNA 2',3'-cyclic 3'-phosphodiesterase activity"/>
    <property type="evidence" value="ECO:0007669"/>
    <property type="project" value="UniProtKB-EC"/>
</dbReference>
<dbReference type="SUPFAM" id="SSF55144">
    <property type="entry name" value="LigT-like"/>
    <property type="match status" value="1"/>
</dbReference>
<feature type="active site" description="Proton donor" evidence="2">
    <location>
        <position position="43"/>
    </location>
</feature>
<keyword evidence="4" id="KW-1185">Reference proteome</keyword>
<feature type="short sequence motif" description="HXTX 1" evidence="2">
    <location>
        <begin position="43"/>
        <end position="46"/>
    </location>
</feature>
<dbReference type="Gene3D" id="3.90.1140.10">
    <property type="entry name" value="Cyclic phosphodiesterase"/>
    <property type="match status" value="1"/>
</dbReference>
<dbReference type="EMBL" id="SUPK01000007">
    <property type="protein sequence ID" value="TJY41050.1"/>
    <property type="molecule type" value="Genomic_DNA"/>
</dbReference>
<sequence>MENFRLFIGLSLSDEVTSRLAAIMEQMSGRLPFRRWTHPADLHVTLHFLGDTPIERLDAIREATAVTAAETPPITLALTEPGTFGPAGAPRILWCGLAEQGAPGALAALHAALAPRLAAAGCALEARPYRAHVTLARQGGAGCGREAIASAWHEASADAGSLAWTALRVTLFRSHLGRRPSYERLDQFLLAGPAGP</sequence>
<feature type="active site" description="Proton acceptor" evidence="2">
    <location>
        <position position="132"/>
    </location>
</feature>
<gene>
    <name evidence="3" type="primary">thpR</name>
    <name evidence="3" type="ORF">E5161_15195</name>
</gene>
<dbReference type="RefSeq" id="WP_136778678.1">
    <property type="nucleotide sequence ID" value="NZ_SUPK01000007.1"/>
</dbReference>
<protein>
    <recommendedName>
        <fullName evidence="2">RNA 2',3'-cyclic phosphodiesterase</fullName>
        <shortName evidence="2">RNA 2',3'-CPDase</shortName>
        <ecNumber evidence="2">3.1.4.58</ecNumber>
    </recommendedName>
</protein>
<dbReference type="EC" id="3.1.4.58" evidence="2"/>
<dbReference type="PANTHER" id="PTHR35561:SF1">
    <property type="entry name" value="RNA 2',3'-CYCLIC PHOSPHODIESTERASE"/>
    <property type="match status" value="1"/>
</dbReference>
<comment type="catalytic activity">
    <reaction evidence="2">
        <text>a 3'-end 2',3'-cyclophospho-ribonucleotide-RNA + H2O = a 3'-end 2'-phospho-ribonucleotide-RNA + H(+)</text>
        <dbReference type="Rhea" id="RHEA:11828"/>
        <dbReference type="Rhea" id="RHEA-COMP:10464"/>
        <dbReference type="Rhea" id="RHEA-COMP:17353"/>
        <dbReference type="ChEBI" id="CHEBI:15377"/>
        <dbReference type="ChEBI" id="CHEBI:15378"/>
        <dbReference type="ChEBI" id="CHEBI:83064"/>
        <dbReference type="ChEBI" id="CHEBI:173113"/>
        <dbReference type="EC" id="3.1.4.58"/>
    </reaction>
</comment>
<dbReference type="NCBIfam" id="TIGR02258">
    <property type="entry name" value="2_5_ligase"/>
    <property type="match status" value="1"/>
</dbReference>
<comment type="similarity">
    <text evidence="2">Belongs to the 2H phosphoesterase superfamily. ThpR family.</text>
</comment>
<reference evidence="3 4" key="1">
    <citation type="submission" date="2019-04" db="EMBL/GenBank/DDBJ databases">
        <title>Cohnella sp. nov., isolated from soil.</title>
        <authorList>
            <person name="Kim W."/>
        </authorList>
    </citation>
    <scope>NUCLEOTIDE SEQUENCE [LARGE SCALE GENOMIC DNA]</scope>
    <source>
        <strain evidence="3 4">CAU 1483</strain>
    </source>
</reference>
<evidence type="ECO:0000313" key="3">
    <source>
        <dbReference type="EMBL" id="TJY41050.1"/>
    </source>
</evidence>
<accession>A0A4U0F906</accession>
<evidence type="ECO:0000256" key="1">
    <source>
        <dbReference type="ARBA" id="ARBA00022801"/>
    </source>
</evidence>
<dbReference type="AlphaFoldDB" id="A0A4U0F906"/>
<dbReference type="Proteomes" id="UP000309673">
    <property type="component" value="Unassembled WGS sequence"/>
</dbReference>
<evidence type="ECO:0000256" key="2">
    <source>
        <dbReference type="HAMAP-Rule" id="MF_01940"/>
    </source>
</evidence>
<dbReference type="InterPro" id="IPR004175">
    <property type="entry name" value="RNA_CPDase"/>
</dbReference>
<dbReference type="InterPro" id="IPR009097">
    <property type="entry name" value="Cyclic_Pdiesterase"/>
</dbReference>
<feature type="short sequence motif" description="HXTX 2" evidence="2">
    <location>
        <begin position="132"/>
        <end position="135"/>
    </location>
</feature>
<evidence type="ECO:0000313" key="4">
    <source>
        <dbReference type="Proteomes" id="UP000309673"/>
    </source>
</evidence>